<organism evidence="9 10">
    <name type="scientific">Synoicihabitans lomoniglobus</name>
    <dbReference type="NCBI Taxonomy" id="2909285"/>
    <lineage>
        <taxon>Bacteria</taxon>
        <taxon>Pseudomonadati</taxon>
        <taxon>Verrucomicrobiota</taxon>
        <taxon>Opitutia</taxon>
        <taxon>Opitutales</taxon>
        <taxon>Opitutaceae</taxon>
        <taxon>Synoicihabitans</taxon>
    </lineage>
</organism>
<protein>
    <submittedName>
        <fullName evidence="9">GTP-binding protein</fullName>
    </submittedName>
</protein>
<dbReference type="EMBL" id="CP119075">
    <property type="protein sequence ID" value="WED65513.1"/>
    <property type="molecule type" value="Genomic_DNA"/>
</dbReference>
<dbReference type="SUPFAM" id="SSF52540">
    <property type="entry name" value="P-loop containing nucleoside triphosphate hydrolases"/>
    <property type="match status" value="1"/>
</dbReference>
<dbReference type="PANTHER" id="PTHR43603">
    <property type="entry name" value="COBW DOMAIN-CONTAINING PROTEIN DDB_G0274527"/>
    <property type="match status" value="1"/>
</dbReference>
<evidence type="ECO:0000256" key="1">
    <source>
        <dbReference type="ARBA" id="ARBA00022741"/>
    </source>
</evidence>
<dbReference type="InterPro" id="IPR011629">
    <property type="entry name" value="CobW-like_C"/>
</dbReference>
<comment type="function">
    <text evidence="5">Zinc chaperone that directly transfers zinc cofactor to target proteins, thereby activating them. Zinc is transferred from the CXCC motif in the GTPase domain to the zinc binding site in target proteins in a process requiring GTP hydrolysis.</text>
</comment>
<evidence type="ECO:0000313" key="9">
    <source>
        <dbReference type="EMBL" id="WED65513.1"/>
    </source>
</evidence>
<dbReference type="RefSeq" id="WP_330928719.1">
    <property type="nucleotide sequence ID" value="NZ_CP119075.1"/>
</dbReference>
<comment type="catalytic activity">
    <reaction evidence="6">
        <text>GTP + H2O = GDP + phosphate + H(+)</text>
        <dbReference type="Rhea" id="RHEA:19669"/>
        <dbReference type="ChEBI" id="CHEBI:15377"/>
        <dbReference type="ChEBI" id="CHEBI:15378"/>
        <dbReference type="ChEBI" id="CHEBI:37565"/>
        <dbReference type="ChEBI" id="CHEBI:43474"/>
        <dbReference type="ChEBI" id="CHEBI:58189"/>
    </reaction>
    <physiologicalReaction direction="left-to-right" evidence="6">
        <dbReference type="Rhea" id="RHEA:19670"/>
    </physiologicalReaction>
</comment>
<keyword evidence="3" id="KW-0143">Chaperone</keyword>
<dbReference type="InterPro" id="IPR036627">
    <property type="entry name" value="CobW-likC_sf"/>
</dbReference>
<evidence type="ECO:0000313" key="10">
    <source>
        <dbReference type="Proteomes" id="UP001218638"/>
    </source>
</evidence>
<dbReference type="Proteomes" id="UP001218638">
    <property type="component" value="Chromosome"/>
</dbReference>
<dbReference type="SUPFAM" id="SSF90002">
    <property type="entry name" value="Hypothetical protein YjiA, C-terminal domain"/>
    <property type="match status" value="1"/>
</dbReference>
<keyword evidence="2" id="KW-0378">Hydrolase</keyword>
<dbReference type="KEGG" id="slom:PXH66_01450"/>
<feature type="region of interest" description="Disordered" evidence="7">
    <location>
        <begin position="261"/>
        <end position="280"/>
    </location>
</feature>
<dbReference type="Gene3D" id="3.40.50.300">
    <property type="entry name" value="P-loop containing nucleotide triphosphate hydrolases"/>
    <property type="match status" value="1"/>
</dbReference>
<evidence type="ECO:0000256" key="7">
    <source>
        <dbReference type="SAM" id="MobiDB-lite"/>
    </source>
</evidence>
<dbReference type="SMART" id="SM00833">
    <property type="entry name" value="CobW_C"/>
    <property type="match status" value="1"/>
</dbReference>
<proteinExistence type="inferred from homology"/>
<evidence type="ECO:0000256" key="3">
    <source>
        <dbReference type="ARBA" id="ARBA00023186"/>
    </source>
</evidence>
<keyword evidence="1" id="KW-0547">Nucleotide-binding</keyword>
<evidence type="ECO:0000256" key="5">
    <source>
        <dbReference type="ARBA" id="ARBA00045658"/>
    </source>
</evidence>
<dbReference type="InterPro" id="IPR027417">
    <property type="entry name" value="P-loop_NTPase"/>
</dbReference>
<name>A0AAE9ZZ98_9BACT</name>
<comment type="similarity">
    <text evidence="4">Belongs to the SIMIBI class G3E GTPase family. ZNG1 subfamily.</text>
</comment>
<dbReference type="GO" id="GO:0000166">
    <property type="term" value="F:nucleotide binding"/>
    <property type="evidence" value="ECO:0007669"/>
    <property type="project" value="UniProtKB-KW"/>
</dbReference>
<sequence length="409" mass="43613">MESKHERPGVTILSGFLGAGKTTMLRHVLAQAEGRRWAAVVNDVAAMNIDGAMVETVNSGAEVVQLENGCVCCSNRDDLGESLARLAAEGSFDHIFVEASGVAEPRALAQLFVQKNPFGRSLGDFTALANLVTVVDVAVLAEQVRDMREGTSAANNPAVMPGAPRPLVELMLEQIECADLVVLNQCDRAAADDRVAVSALVTGLNARAQIIETERGQVPSEVLVDRVRFDAMETLGGAAWIKTLNAVADGVVANGVGGANEPGARASSRPTVVRSVPTDGPARHEARFGLRSFVYQARRPFRRDDLKALVESGLPGLVRAKGFLWLAEAPDEMGFLSVAGGISRWDTLNPWWAAMIEAGRATRDDLPPGVRAAWVEPKGDRRQELVFIGVALDEPAIRAKLDAALVPAD</sequence>
<keyword evidence="10" id="KW-1185">Reference proteome</keyword>
<accession>A0AAE9ZZ98</accession>
<dbReference type="InterPro" id="IPR003495">
    <property type="entry name" value="CobW/HypB/UreG_nucleotide-bd"/>
</dbReference>
<dbReference type="PANTHER" id="PTHR43603:SF1">
    <property type="entry name" value="ZINC-REGULATED GTPASE METALLOPROTEIN ACTIVATOR 1"/>
    <property type="match status" value="1"/>
</dbReference>
<dbReference type="InterPro" id="IPR051927">
    <property type="entry name" value="Zn_Chap_cDPG_Synth"/>
</dbReference>
<dbReference type="GO" id="GO:0016787">
    <property type="term" value="F:hydrolase activity"/>
    <property type="evidence" value="ECO:0007669"/>
    <property type="project" value="UniProtKB-KW"/>
</dbReference>
<gene>
    <name evidence="9" type="ORF">PXH66_01450</name>
</gene>
<evidence type="ECO:0000259" key="8">
    <source>
        <dbReference type="SMART" id="SM00833"/>
    </source>
</evidence>
<dbReference type="Pfam" id="PF02492">
    <property type="entry name" value="cobW"/>
    <property type="match status" value="1"/>
</dbReference>
<dbReference type="AlphaFoldDB" id="A0AAE9ZZ98"/>
<feature type="domain" description="CobW C-terminal" evidence="8">
    <location>
        <begin position="290"/>
        <end position="405"/>
    </location>
</feature>
<evidence type="ECO:0000256" key="6">
    <source>
        <dbReference type="ARBA" id="ARBA00049117"/>
    </source>
</evidence>
<evidence type="ECO:0000256" key="2">
    <source>
        <dbReference type="ARBA" id="ARBA00022801"/>
    </source>
</evidence>
<dbReference type="Gene3D" id="3.30.1220.10">
    <property type="entry name" value="CobW-like, C-terminal domain"/>
    <property type="match status" value="1"/>
</dbReference>
<evidence type="ECO:0000256" key="4">
    <source>
        <dbReference type="ARBA" id="ARBA00034320"/>
    </source>
</evidence>
<dbReference type="Pfam" id="PF07683">
    <property type="entry name" value="CobW_C"/>
    <property type="match status" value="1"/>
</dbReference>
<reference evidence="9" key="1">
    <citation type="submission" date="2023-03" db="EMBL/GenBank/DDBJ databases">
        <title>Lomoglobus Profundus gen. nov., sp. nov., a novel member of the phylum Verrucomicrobia, isolated from deep-marine sediment of South China Sea.</title>
        <authorList>
            <person name="Ahmad T."/>
            <person name="Ishaq S.E."/>
            <person name="Wang F."/>
        </authorList>
    </citation>
    <scope>NUCLEOTIDE SEQUENCE</scope>
    <source>
        <strain evidence="9">LMO-M01</strain>
    </source>
</reference>
<dbReference type="CDD" id="cd03112">
    <property type="entry name" value="CobW-like"/>
    <property type="match status" value="1"/>
</dbReference>